<dbReference type="PRINTS" id="PR00162">
    <property type="entry name" value="RIESKE"/>
</dbReference>
<evidence type="ECO:0000256" key="3">
    <source>
        <dbReference type="ARBA" id="ARBA00023004"/>
    </source>
</evidence>
<keyword evidence="3" id="KW-0408">Iron</keyword>
<reference evidence="8 9" key="1">
    <citation type="submission" date="2014-08" db="EMBL/GenBank/DDBJ databases">
        <title>Complete genome of a marine bacteria Jeotgalibacillus malaysiensis.</title>
        <authorList>
            <person name="Yaakop A.S."/>
            <person name="Chan K.-G."/>
            <person name="Goh K.M."/>
        </authorList>
    </citation>
    <scope>NUCLEOTIDE SEQUENCE [LARGE SCALE GENOMIC DNA]</scope>
    <source>
        <strain evidence="8 9">D5</strain>
    </source>
</reference>
<dbReference type="Proteomes" id="UP000031449">
    <property type="component" value="Chromosome"/>
</dbReference>
<dbReference type="InterPro" id="IPR005805">
    <property type="entry name" value="Rieske_Fe-S_prot_C"/>
</dbReference>
<evidence type="ECO:0000313" key="8">
    <source>
        <dbReference type="EMBL" id="AJD91799.1"/>
    </source>
</evidence>
<keyword evidence="1" id="KW-0001">2Fe-2S</keyword>
<keyword evidence="5" id="KW-1015">Disulfide bond</keyword>
<dbReference type="PANTHER" id="PTHR13847">
    <property type="entry name" value="SARCOSINE DEHYDROGENASE-RELATED"/>
    <property type="match status" value="1"/>
</dbReference>
<dbReference type="SUPFAM" id="SSF50022">
    <property type="entry name" value="ISP domain"/>
    <property type="match status" value="1"/>
</dbReference>
<dbReference type="GO" id="GO:0004497">
    <property type="term" value="F:monooxygenase activity"/>
    <property type="evidence" value="ECO:0007669"/>
    <property type="project" value="UniProtKB-ARBA"/>
</dbReference>
<keyword evidence="4" id="KW-0411">Iron-sulfur</keyword>
<evidence type="ECO:0000313" key="9">
    <source>
        <dbReference type="Proteomes" id="UP000031449"/>
    </source>
</evidence>
<keyword evidence="2" id="KW-0479">Metal-binding</keyword>
<evidence type="ECO:0000256" key="2">
    <source>
        <dbReference type="ARBA" id="ARBA00022723"/>
    </source>
</evidence>
<name>A0A0B5AUV4_9BACL</name>
<dbReference type="OrthoDB" id="9767869at2"/>
<evidence type="ECO:0000256" key="4">
    <source>
        <dbReference type="ARBA" id="ARBA00023014"/>
    </source>
</evidence>
<dbReference type="AlphaFoldDB" id="A0A0B5AUV4"/>
<dbReference type="GO" id="GO:0046872">
    <property type="term" value="F:metal ion binding"/>
    <property type="evidence" value="ECO:0007669"/>
    <property type="project" value="UniProtKB-KW"/>
</dbReference>
<dbReference type="KEGG" id="jeo:JMA_24820"/>
<dbReference type="CDD" id="cd03477">
    <property type="entry name" value="Rieske_YhfW_C"/>
    <property type="match status" value="1"/>
</dbReference>
<dbReference type="InterPro" id="IPR017941">
    <property type="entry name" value="Rieske_2Fe-2S"/>
</dbReference>
<dbReference type="GO" id="GO:0016705">
    <property type="term" value="F:oxidoreductase activity, acting on paired donors, with incorporation or reduction of molecular oxygen"/>
    <property type="evidence" value="ECO:0007669"/>
    <property type="project" value="UniProtKB-ARBA"/>
</dbReference>
<dbReference type="InterPro" id="IPR038010">
    <property type="entry name" value="YhfW_C"/>
</dbReference>
<proteinExistence type="predicted"/>
<protein>
    <recommendedName>
        <fullName evidence="7">Rieske domain-containing protein</fullName>
    </recommendedName>
</protein>
<evidence type="ECO:0000256" key="5">
    <source>
        <dbReference type="ARBA" id="ARBA00023157"/>
    </source>
</evidence>
<dbReference type="Pfam" id="PF01266">
    <property type="entry name" value="DAO"/>
    <property type="match status" value="1"/>
</dbReference>
<dbReference type="PROSITE" id="PS51296">
    <property type="entry name" value="RIESKE"/>
    <property type="match status" value="1"/>
</dbReference>
<dbReference type="BioCyc" id="JESP1508404:G14D9-11738-MONOMER"/>
<dbReference type="FunFam" id="2.102.10.10:FF:000014">
    <property type="entry name" value="Oxidoreductase, FAD dependent"/>
    <property type="match status" value="1"/>
</dbReference>
<dbReference type="GO" id="GO:0051537">
    <property type="term" value="F:2 iron, 2 sulfur cluster binding"/>
    <property type="evidence" value="ECO:0007669"/>
    <property type="project" value="UniProtKB-KW"/>
</dbReference>
<dbReference type="HOGENOM" id="CLU_007884_15_1_9"/>
<dbReference type="Gene3D" id="3.50.50.60">
    <property type="entry name" value="FAD/NAD(P)-binding domain"/>
    <property type="match status" value="1"/>
</dbReference>
<keyword evidence="9" id="KW-1185">Reference proteome</keyword>
<dbReference type="STRING" id="1508404.JMA_24820"/>
<sequence>MGESFIDQYIINQSYWLEDGVPDAEKLTDNHETDILIAGAGIAGITAGLLLIKEGFKVTIADANRVFQGTTGYTTAKVTAQHGMVYDQFISQHGKEKAKLYYDANTEAMNWMKQQISEHEIDCDFSVQEAGIYTIDQPEQLEKEWKAYQTLGIAGEFTDEMPYDIGAAAVLKMPNQFQFHPVKYLKALLDEYIKHGGEIYEKTRLLDADEHSNGVEAKTEDGYVIKAKKLIAATHFPFVDFKGLYFSRLKPERSYTSAAIVDGSFAEGMYISAENPTKSIRMTPYKDGKKLLIIGGEGHKTGQNDIEGSRYQRLESFAKAKFGVTDFKYRWSSQDLYTVSGIPYAGLVTGHHDHIYIATGFRKWGMTGGTAAAHIIKDLITHKHNRFQELFNPADHDVSSSIGTFVSENANVGAELVKGKLKSPGKTEEDILSGEGGIIKDHSGKTGAYRDEEGNLHKVDITCTHMGCECAWNQDERSWDCPCHGSRFSFDGAVLEGPAVTPLKKK</sequence>
<evidence type="ECO:0000256" key="6">
    <source>
        <dbReference type="SAM" id="MobiDB-lite"/>
    </source>
</evidence>
<organism evidence="8 9">
    <name type="scientific">Jeotgalibacillus malaysiensis</name>
    <dbReference type="NCBI Taxonomy" id="1508404"/>
    <lineage>
        <taxon>Bacteria</taxon>
        <taxon>Bacillati</taxon>
        <taxon>Bacillota</taxon>
        <taxon>Bacilli</taxon>
        <taxon>Bacillales</taxon>
        <taxon>Caryophanaceae</taxon>
        <taxon>Jeotgalibacillus</taxon>
    </lineage>
</organism>
<gene>
    <name evidence="8" type="ORF">JMA_24820</name>
</gene>
<dbReference type="InterPro" id="IPR036922">
    <property type="entry name" value="Rieske_2Fe-2S_sf"/>
</dbReference>
<dbReference type="EMBL" id="CP009416">
    <property type="protein sequence ID" value="AJD91799.1"/>
    <property type="molecule type" value="Genomic_DNA"/>
</dbReference>
<evidence type="ECO:0000259" key="7">
    <source>
        <dbReference type="PROSITE" id="PS51296"/>
    </source>
</evidence>
<accession>A0A0B5AUV4</accession>
<feature type="region of interest" description="Disordered" evidence="6">
    <location>
        <begin position="425"/>
        <end position="446"/>
    </location>
</feature>
<feature type="domain" description="Rieske" evidence="7">
    <location>
        <begin position="423"/>
        <end position="506"/>
    </location>
</feature>
<evidence type="ECO:0000256" key="1">
    <source>
        <dbReference type="ARBA" id="ARBA00022714"/>
    </source>
</evidence>
<dbReference type="Gene3D" id="2.102.10.10">
    <property type="entry name" value="Rieske [2Fe-2S] iron-sulphur domain"/>
    <property type="match status" value="1"/>
</dbReference>
<dbReference type="PANTHER" id="PTHR13847:SF274">
    <property type="entry name" value="RIESKE 2FE-2S IRON-SULFUR PROTEIN YHFW-RELATED"/>
    <property type="match status" value="1"/>
</dbReference>
<dbReference type="GO" id="GO:0005737">
    <property type="term" value="C:cytoplasm"/>
    <property type="evidence" value="ECO:0007669"/>
    <property type="project" value="TreeGrafter"/>
</dbReference>
<dbReference type="SUPFAM" id="SSF51905">
    <property type="entry name" value="FAD/NAD(P)-binding domain"/>
    <property type="match status" value="1"/>
</dbReference>
<dbReference type="GO" id="GO:0016020">
    <property type="term" value="C:membrane"/>
    <property type="evidence" value="ECO:0007669"/>
    <property type="project" value="InterPro"/>
</dbReference>
<dbReference type="Gene3D" id="3.30.9.10">
    <property type="entry name" value="D-Amino Acid Oxidase, subunit A, domain 2"/>
    <property type="match status" value="1"/>
</dbReference>
<dbReference type="Pfam" id="PF00355">
    <property type="entry name" value="Rieske"/>
    <property type="match status" value="1"/>
</dbReference>
<dbReference type="InterPro" id="IPR006076">
    <property type="entry name" value="FAD-dep_OxRdtase"/>
</dbReference>
<dbReference type="InterPro" id="IPR036188">
    <property type="entry name" value="FAD/NAD-bd_sf"/>
</dbReference>